<gene>
    <name evidence="3" type="ORF">CUU63_11575</name>
    <name evidence="2" type="ORF">MOF03_04685</name>
</gene>
<keyword evidence="1" id="KW-1133">Transmembrane helix</keyword>
<protein>
    <submittedName>
        <fullName evidence="3">Uncharacterized protein</fullName>
    </submittedName>
</protein>
<feature type="transmembrane region" description="Helical" evidence="1">
    <location>
        <begin position="32"/>
        <end position="55"/>
    </location>
</feature>
<sequence length="71" mass="8017">MLMNFFRRKAVVLLTVGGISAPFVGMKLVDFYYYSSIIGCAAGFLCCILALIIVMKRPDQEKKQRKVKLDP</sequence>
<dbReference type="EMBL" id="JALAWA010000002">
    <property type="protein sequence ID" value="MCY9183959.1"/>
    <property type="molecule type" value="Genomic_DNA"/>
</dbReference>
<dbReference type="RefSeq" id="WP_024121191.1">
    <property type="nucleotide sequence ID" value="NZ_ASJT01000035.1"/>
</dbReference>
<proteinExistence type="predicted"/>
<evidence type="ECO:0000313" key="2">
    <source>
        <dbReference type="EMBL" id="MCY9183959.1"/>
    </source>
</evidence>
<evidence type="ECO:0000256" key="1">
    <source>
        <dbReference type="SAM" id="Phobius"/>
    </source>
</evidence>
<evidence type="ECO:0000313" key="3">
    <source>
        <dbReference type="EMBL" id="PLS06783.1"/>
    </source>
</evidence>
<comment type="caution">
    <text evidence="3">The sequence shown here is derived from an EMBL/GenBank/DDBJ whole genome shotgun (WGS) entry which is preliminary data.</text>
</comment>
<dbReference type="Proteomes" id="UP000234803">
    <property type="component" value="Unassembled WGS sequence"/>
</dbReference>
<keyword evidence="1" id="KW-0472">Membrane</keyword>
<dbReference type="EMBL" id="PGUV01000009">
    <property type="protein sequence ID" value="PLS06783.1"/>
    <property type="molecule type" value="Genomic_DNA"/>
</dbReference>
<dbReference type="Proteomes" id="UP001073053">
    <property type="component" value="Unassembled WGS sequence"/>
</dbReference>
<evidence type="ECO:0000313" key="4">
    <source>
        <dbReference type="Proteomes" id="UP000234803"/>
    </source>
</evidence>
<keyword evidence="1" id="KW-0812">Transmembrane</keyword>
<reference evidence="3 4" key="1">
    <citation type="submission" date="2017-12" db="EMBL/GenBank/DDBJ databases">
        <title>Comparative Functional Genomics of Dry Heat Resistant strains isolated from the Viking Spacecraft.</title>
        <authorList>
            <person name="Seuylemezian A."/>
            <person name="Cooper K."/>
            <person name="Vaishampayan P."/>
        </authorList>
    </citation>
    <scope>NUCLEOTIDE SEQUENCE [LARGE SCALE GENOMIC DNA]</scope>
    <source>
        <strain evidence="3 4">V48-19</strain>
    </source>
</reference>
<dbReference type="AlphaFoldDB" id="A0A9Q6A7Z3"/>
<reference evidence="2" key="2">
    <citation type="submission" date="2022-02" db="EMBL/GenBank/DDBJ databases">
        <title>Crop Bioprotection Bacillus Genome Sequencing.</title>
        <authorList>
            <person name="Dunlap C."/>
        </authorList>
    </citation>
    <scope>NUCLEOTIDE SEQUENCE</scope>
    <source>
        <strain evidence="2">EC49O2N-C10</strain>
    </source>
</reference>
<accession>A0A9Q6A7Z3</accession>
<name>A0A9Q6A7Z3_9BACI</name>
<organism evidence="3 4">
    <name type="scientific">Bacillus halotolerans</name>
    <dbReference type="NCBI Taxonomy" id="260554"/>
    <lineage>
        <taxon>Bacteria</taxon>
        <taxon>Bacillati</taxon>
        <taxon>Bacillota</taxon>
        <taxon>Bacilli</taxon>
        <taxon>Bacillales</taxon>
        <taxon>Bacillaceae</taxon>
        <taxon>Bacillus</taxon>
    </lineage>
</organism>